<proteinExistence type="inferred from homology"/>
<dbReference type="GO" id="GO:0000956">
    <property type="term" value="P:nuclear-transcribed mRNA catabolic process"/>
    <property type="evidence" value="ECO:0007669"/>
    <property type="project" value="TreeGrafter"/>
</dbReference>
<dbReference type="FunFam" id="3.90.105.20:FF:000003">
    <property type="entry name" value="Ribosome assembly factor mrt4"/>
    <property type="match status" value="1"/>
</dbReference>
<dbReference type="GO" id="GO:0005840">
    <property type="term" value="C:ribosome"/>
    <property type="evidence" value="ECO:0007669"/>
    <property type="project" value="UniProtKB-KW"/>
</dbReference>
<comment type="subcellular location">
    <subcellularLocation>
        <location evidence="6">Cytoplasm</location>
    </subcellularLocation>
    <subcellularLocation>
        <location evidence="6">Nucleus</location>
        <location evidence="6">Nucleolus</location>
    </subcellularLocation>
</comment>
<evidence type="ECO:0000256" key="4">
    <source>
        <dbReference type="ARBA" id="ARBA00022490"/>
    </source>
</evidence>
<evidence type="ECO:0000259" key="7">
    <source>
        <dbReference type="Pfam" id="PF17777"/>
    </source>
</evidence>
<dbReference type="InterPro" id="IPR033867">
    <property type="entry name" value="Mrt4"/>
</dbReference>
<dbReference type="OrthoDB" id="10262308at2759"/>
<evidence type="ECO:0000256" key="1">
    <source>
        <dbReference type="ARBA" id="ARBA00004046"/>
    </source>
</evidence>
<gene>
    <name evidence="8" type="ORF">BJ554DRAFT_8088</name>
</gene>
<comment type="function">
    <text evidence="1 6">Component of the ribosome assembly machinery. Nuclear paralog of the ribosomal protein P0, it binds pre-60S subunits at an early stage of assembly in the nucleolus, and is replaced by P0 in cytoplasmic pre-60S subunits and mature 80S ribosomes.</text>
</comment>
<dbReference type="GO" id="GO:0000027">
    <property type="term" value="P:ribosomal large subunit assembly"/>
    <property type="evidence" value="ECO:0007669"/>
    <property type="project" value="InterPro"/>
</dbReference>
<dbReference type="SUPFAM" id="SSF160369">
    <property type="entry name" value="Ribosomal protein L10-like"/>
    <property type="match status" value="1"/>
</dbReference>
<protein>
    <recommendedName>
        <fullName evidence="6">Ribosome assembly factor mrt4</fullName>
    </recommendedName>
</protein>
<sequence length="246" mass="27015">MPKSKRNKTVALTQTGKKGRETKEALIANVQKCANEYQYIYVFSVENMRNSFLKDIRAERKGDRFFFGRNKVMAKALGVTPEEEFQSGLFGVAKVMDGGQLFTKAALTGNVGLLFSNDNPLETADYFAERVEADYARSGVVADRTIVLPAGEVRRGEDPFPSNMESQLRGLGLPTTLKKGTVVLPVEFTICNAGDVLNSKQTQLLARAPIDMSFGPRALVVSGSWLTHGFGPTRRNCFTISCRSSA</sequence>
<dbReference type="GO" id="GO:0005737">
    <property type="term" value="C:cytoplasm"/>
    <property type="evidence" value="ECO:0007669"/>
    <property type="project" value="UniProtKB-SubCell"/>
</dbReference>
<comment type="caution">
    <text evidence="8">The sequence shown here is derived from an EMBL/GenBank/DDBJ whole genome shotgun (WGS) entry which is preliminary data.</text>
</comment>
<dbReference type="GO" id="GO:0005730">
    <property type="term" value="C:nucleolus"/>
    <property type="evidence" value="ECO:0007669"/>
    <property type="project" value="UniProtKB-SubCell"/>
</dbReference>
<dbReference type="InterPro" id="IPR040637">
    <property type="entry name" value="Ribosomal_uL10-like_insert"/>
</dbReference>
<dbReference type="InterPro" id="IPR043141">
    <property type="entry name" value="Ribosomal_uL10-like_sf"/>
</dbReference>
<keyword evidence="6" id="KW-0690">Ribosome biogenesis</keyword>
<keyword evidence="9" id="KW-1185">Reference proteome</keyword>
<evidence type="ECO:0000256" key="6">
    <source>
        <dbReference type="RuleBase" id="RU364039"/>
    </source>
</evidence>
<dbReference type="InterPro" id="IPR051742">
    <property type="entry name" value="Ribosome_Assembly_uL10"/>
</dbReference>
<keyword evidence="8" id="KW-0689">Ribosomal protein</keyword>
<dbReference type="Gene3D" id="3.30.70.1730">
    <property type="match status" value="1"/>
</dbReference>
<keyword evidence="4 6" id="KW-0963">Cytoplasm</keyword>
<reference evidence="8 9" key="1">
    <citation type="journal article" name="Sci. Rep.">
        <title>Genome-scale phylogenetic analyses confirm Olpidium as the closest living zoosporic fungus to the non-flagellated, terrestrial fungi.</title>
        <authorList>
            <person name="Chang Y."/>
            <person name="Rochon D."/>
            <person name="Sekimoto S."/>
            <person name="Wang Y."/>
            <person name="Chovatia M."/>
            <person name="Sandor L."/>
            <person name="Salamov A."/>
            <person name="Grigoriev I.V."/>
            <person name="Stajich J.E."/>
            <person name="Spatafora J.W."/>
        </authorList>
    </citation>
    <scope>NUCLEOTIDE SEQUENCE [LARGE SCALE GENOMIC DNA]</scope>
    <source>
        <strain evidence="8">S191</strain>
    </source>
</reference>
<comment type="similarity">
    <text evidence="2 6">Belongs to the universal ribosomal protein uL10 family.</text>
</comment>
<keyword evidence="8" id="KW-0687">Ribonucleoprotein</keyword>
<evidence type="ECO:0000313" key="9">
    <source>
        <dbReference type="Proteomes" id="UP000673691"/>
    </source>
</evidence>
<dbReference type="GO" id="GO:0006364">
    <property type="term" value="P:rRNA processing"/>
    <property type="evidence" value="ECO:0007669"/>
    <property type="project" value="TreeGrafter"/>
</dbReference>
<accession>A0A8H7ZVS6</accession>
<dbReference type="Pfam" id="PF17777">
    <property type="entry name" value="RL10P_insert"/>
    <property type="match status" value="1"/>
</dbReference>
<evidence type="ECO:0000313" key="8">
    <source>
        <dbReference type="EMBL" id="KAG5459933.1"/>
    </source>
</evidence>
<dbReference type="EMBL" id="JAEFCI010006041">
    <property type="protein sequence ID" value="KAG5459933.1"/>
    <property type="molecule type" value="Genomic_DNA"/>
</dbReference>
<dbReference type="Gene3D" id="3.90.105.20">
    <property type="match status" value="1"/>
</dbReference>
<dbReference type="GO" id="GO:0030687">
    <property type="term" value="C:preribosome, large subunit precursor"/>
    <property type="evidence" value="ECO:0007669"/>
    <property type="project" value="TreeGrafter"/>
</dbReference>
<organism evidence="8 9">
    <name type="scientific">Olpidium bornovanus</name>
    <dbReference type="NCBI Taxonomy" id="278681"/>
    <lineage>
        <taxon>Eukaryota</taxon>
        <taxon>Fungi</taxon>
        <taxon>Fungi incertae sedis</taxon>
        <taxon>Olpidiomycota</taxon>
        <taxon>Olpidiomycotina</taxon>
        <taxon>Olpidiomycetes</taxon>
        <taxon>Olpidiales</taxon>
        <taxon>Olpidiaceae</taxon>
        <taxon>Olpidium</taxon>
    </lineage>
</organism>
<dbReference type="AlphaFoldDB" id="A0A8H7ZVS6"/>
<dbReference type="InterPro" id="IPR001790">
    <property type="entry name" value="Ribosomal_uL10"/>
</dbReference>
<dbReference type="PANTHER" id="PTHR45841">
    <property type="entry name" value="MRNA TURNOVER PROTEIN 4 MRTO4"/>
    <property type="match status" value="1"/>
</dbReference>
<dbReference type="PANTHER" id="PTHR45841:SF1">
    <property type="entry name" value="MRNA TURNOVER PROTEIN 4 HOMOLOG"/>
    <property type="match status" value="1"/>
</dbReference>
<keyword evidence="5 6" id="KW-0539">Nucleus</keyword>
<comment type="subunit">
    <text evidence="3 6">Associates with the pre-60S ribosomal particle.</text>
</comment>
<name>A0A8H7ZVS6_9FUNG</name>
<dbReference type="Proteomes" id="UP000673691">
    <property type="component" value="Unassembled WGS sequence"/>
</dbReference>
<dbReference type="GO" id="GO:0003723">
    <property type="term" value="F:RNA binding"/>
    <property type="evidence" value="ECO:0007669"/>
    <property type="project" value="TreeGrafter"/>
</dbReference>
<evidence type="ECO:0000256" key="2">
    <source>
        <dbReference type="ARBA" id="ARBA00008889"/>
    </source>
</evidence>
<dbReference type="Pfam" id="PF00466">
    <property type="entry name" value="Ribosomal_L10"/>
    <property type="match status" value="1"/>
</dbReference>
<dbReference type="InterPro" id="IPR043164">
    <property type="entry name" value="Ribosomal_uL10-like_insert_sf"/>
</dbReference>
<dbReference type="FunFam" id="3.30.70.1730:FF:000005">
    <property type="entry name" value="Ribosome assembly factor mrt4"/>
    <property type="match status" value="1"/>
</dbReference>
<evidence type="ECO:0000256" key="5">
    <source>
        <dbReference type="ARBA" id="ARBA00023242"/>
    </source>
</evidence>
<evidence type="ECO:0000256" key="3">
    <source>
        <dbReference type="ARBA" id="ARBA00011117"/>
    </source>
</evidence>
<feature type="domain" description="Large ribosomal subunit protein uL10-like insertion" evidence="7">
    <location>
        <begin position="136"/>
        <end position="206"/>
    </location>
</feature>
<dbReference type="CDD" id="cd05796">
    <property type="entry name" value="Ribosomal_P0_like"/>
    <property type="match status" value="1"/>
</dbReference>